<name>A0A2Z7AQ26_9LAMI</name>
<dbReference type="EMBL" id="KV013444">
    <property type="protein sequence ID" value="KZV23568.1"/>
    <property type="molecule type" value="Genomic_DNA"/>
</dbReference>
<reference evidence="1 2" key="1">
    <citation type="journal article" date="2015" name="Proc. Natl. Acad. Sci. U.S.A.">
        <title>The resurrection genome of Boea hygrometrica: A blueprint for survival of dehydration.</title>
        <authorList>
            <person name="Xiao L."/>
            <person name="Yang G."/>
            <person name="Zhang L."/>
            <person name="Yang X."/>
            <person name="Zhao S."/>
            <person name="Ji Z."/>
            <person name="Zhou Q."/>
            <person name="Hu M."/>
            <person name="Wang Y."/>
            <person name="Chen M."/>
            <person name="Xu Y."/>
            <person name="Jin H."/>
            <person name="Xiao X."/>
            <person name="Hu G."/>
            <person name="Bao F."/>
            <person name="Hu Y."/>
            <person name="Wan P."/>
            <person name="Li L."/>
            <person name="Deng X."/>
            <person name="Kuang T."/>
            <person name="Xiang C."/>
            <person name="Zhu J.K."/>
            <person name="Oliver M.J."/>
            <person name="He Y."/>
        </authorList>
    </citation>
    <scope>NUCLEOTIDE SEQUENCE [LARGE SCALE GENOMIC DNA]</scope>
    <source>
        <strain evidence="2">cv. XS01</strain>
    </source>
</reference>
<organism evidence="1 2">
    <name type="scientific">Dorcoceras hygrometricum</name>
    <dbReference type="NCBI Taxonomy" id="472368"/>
    <lineage>
        <taxon>Eukaryota</taxon>
        <taxon>Viridiplantae</taxon>
        <taxon>Streptophyta</taxon>
        <taxon>Embryophyta</taxon>
        <taxon>Tracheophyta</taxon>
        <taxon>Spermatophyta</taxon>
        <taxon>Magnoliopsida</taxon>
        <taxon>eudicotyledons</taxon>
        <taxon>Gunneridae</taxon>
        <taxon>Pentapetalae</taxon>
        <taxon>asterids</taxon>
        <taxon>lamiids</taxon>
        <taxon>Lamiales</taxon>
        <taxon>Gesneriaceae</taxon>
        <taxon>Didymocarpoideae</taxon>
        <taxon>Trichosporeae</taxon>
        <taxon>Loxocarpinae</taxon>
        <taxon>Dorcoceras</taxon>
    </lineage>
</organism>
<keyword evidence="2" id="KW-1185">Reference proteome</keyword>
<dbReference type="AlphaFoldDB" id="A0A2Z7AQ26"/>
<proteinExistence type="predicted"/>
<evidence type="ECO:0000313" key="2">
    <source>
        <dbReference type="Proteomes" id="UP000250235"/>
    </source>
</evidence>
<accession>A0A2Z7AQ26</accession>
<evidence type="ECO:0000313" key="1">
    <source>
        <dbReference type="EMBL" id="KZV23568.1"/>
    </source>
</evidence>
<dbReference type="Proteomes" id="UP000250235">
    <property type="component" value="Unassembled WGS sequence"/>
</dbReference>
<sequence>MRIRPPELETSICDVKYHVSLLKRSVLDISWWSRYAFNVEESVALFYPAAGLGDQLPIDMMMCPMRRRSVKLMRRRFV</sequence>
<protein>
    <submittedName>
        <fullName evidence="1">Uncharacterized protein</fullName>
    </submittedName>
</protein>
<gene>
    <name evidence="1" type="ORF">F511_05122</name>
</gene>